<evidence type="ECO:0000256" key="5">
    <source>
        <dbReference type="ARBA" id="ARBA00023306"/>
    </source>
</evidence>
<sequence length="86" mass="8726">MIALTAAEIADITNGRLAADPGIVPASVVTDSREAAAGSLYVAKPGENADGHAYVGAAFERGAVLALTERDVSDDDGRPYPAVVVD</sequence>
<keyword evidence="4" id="KW-0067">ATP-binding</keyword>
<protein>
    <submittedName>
        <fullName evidence="7">Mur ligase domain-containing protein</fullName>
    </submittedName>
</protein>
<reference evidence="7 8" key="1">
    <citation type="submission" date="2024-09" db="EMBL/GenBank/DDBJ databases">
        <authorList>
            <person name="Sun Q."/>
            <person name="Mori K."/>
        </authorList>
    </citation>
    <scope>NUCLEOTIDE SEQUENCE [LARGE SCALE GENOMIC DNA]</scope>
    <source>
        <strain evidence="7 8">JCM 1334</strain>
    </source>
</reference>
<evidence type="ECO:0000256" key="3">
    <source>
        <dbReference type="ARBA" id="ARBA00022741"/>
    </source>
</evidence>
<comment type="caution">
    <text evidence="7">The sequence shown here is derived from an EMBL/GenBank/DDBJ whole genome shotgun (WGS) entry which is preliminary data.</text>
</comment>
<feature type="non-terminal residue" evidence="7">
    <location>
        <position position="86"/>
    </location>
</feature>
<dbReference type="Pfam" id="PF01225">
    <property type="entry name" value="Mur_ligase"/>
    <property type="match status" value="1"/>
</dbReference>
<evidence type="ECO:0000256" key="4">
    <source>
        <dbReference type="ARBA" id="ARBA00022840"/>
    </source>
</evidence>
<dbReference type="PANTHER" id="PTHR43024:SF1">
    <property type="entry name" value="UDP-N-ACETYLMURAMOYL-TRIPEPTIDE--D-ALANYL-D-ALANINE LIGASE"/>
    <property type="match status" value="1"/>
</dbReference>
<evidence type="ECO:0000256" key="2">
    <source>
        <dbReference type="ARBA" id="ARBA00022618"/>
    </source>
</evidence>
<keyword evidence="1 7" id="KW-0436">Ligase</keyword>
<keyword evidence="3" id="KW-0547">Nucleotide-binding</keyword>
<accession>A0ABV5Y6C0</accession>
<keyword evidence="5" id="KW-0131">Cell cycle</keyword>
<keyword evidence="8" id="KW-1185">Reference proteome</keyword>
<dbReference type="InterPro" id="IPR035911">
    <property type="entry name" value="MurE/MurF_N"/>
</dbReference>
<feature type="domain" description="Mur ligase N-terminal catalytic" evidence="6">
    <location>
        <begin position="28"/>
        <end position="72"/>
    </location>
</feature>
<organism evidence="7 8">
    <name type="scientific">Arthrobacter ramosus</name>
    <dbReference type="NCBI Taxonomy" id="1672"/>
    <lineage>
        <taxon>Bacteria</taxon>
        <taxon>Bacillati</taxon>
        <taxon>Actinomycetota</taxon>
        <taxon>Actinomycetes</taxon>
        <taxon>Micrococcales</taxon>
        <taxon>Micrococcaceae</taxon>
        <taxon>Arthrobacter</taxon>
    </lineage>
</organism>
<name>A0ABV5Y6C0_ARTRM</name>
<dbReference type="RefSeq" id="WP_376940881.1">
    <property type="nucleotide sequence ID" value="NZ_JBHMBC010000043.1"/>
</dbReference>
<dbReference type="EMBL" id="JBHMBC010000043">
    <property type="protein sequence ID" value="MFB9822538.1"/>
    <property type="molecule type" value="Genomic_DNA"/>
</dbReference>
<dbReference type="Gene3D" id="3.40.1390.10">
    <property type="entry name" value="MurE/MurF, N-terminal domain"/>
    <property type="match status" value="1"/>
</dbReference>
<dbReference type="InterPro" id="IPR000713">
    <property type="entry name" value="Mur_ligase_N"/>
</dbReference>
<evidence type="ECO:0000313" key="7">
    <source>
        <dbReference type="EMBL" id="MFB9822538.1"/>
    </source>
</evidence>
<keyword evidence="2" id="KW-0132">Cell division</keyword>
<dbReference type="SUPFAM" id="SSF63418">
    <property type="entry name" value="MurE/MurF N-terminal domain"/>
    <property type="match status" value="1"/>
</dbReference>
<proteinExistence type="predicted"/>
<evidence type="ECO:0000313" key="8">
    <source>
        <dbReference type="Proteomes" id="UP001589702"/>
    </source>
</evidence>
<evidence type="ECO:0000256" key="1">
    <source>
        <dbReference type="ARBA" id="ARBA00022598"/>
    </source>
</evidence>
<dbReference type="GO" id="GO:0016874">
    <property type="term" value="F:ligase activity"/>
    <property type="evidence" value="ECO:0007669"/>
    <property type="project" value="UniProtKB-KW"/>
</dbReference>
<evidence type="ECO:0000259" key="6">
    <source>
        <dbReference type="Pfam" id="PF01225"/>
    </source>
</evidence>
<dbReference type="PANTHER" id="PTHR43024">
    <property type="entry name" value="UDP-N-ACETYLMURAMOYL-TRIPEPTIDE--D-ALANYL-D-ALANINE LIGASE"/>
    <property type="match status" value="1"/>
</dbReference>
<dbReference type="InterPro" id="IPR051046">
    <property type="entry name" value="MurCDEF_CellWall_CoF430Synth"/>
</dbReference>
<dbReference type="Proteomes" id="UP001589702">
    <property type="component" value="Unassembled WGS sequence"/>
</dbReference>
<gene>
    <name evidence="7" type="ORF">ACFFP1_23985</name>
</gene>